<proteinExistence type="predicted"/>
<evidence type="ECO:0000256" key="4">
    <source>
        <dbReference type="ARBA" id="ARBA00022679"/>
    </source>
</evidence>
<evidence type="ECO:0000256" key="7">
    <source>
        <dbReference type="ARBA" id="ARBA00022827"/>
    </source>
</evidence>
<organism evidence="11 12">
    <name type="scientific">Leptospira jelokensis</name>
    <dbReference type="NCBI Taxonomy" id="2484931"/>
    <lineage>
        <taxon>Bacteria</taxon>
        <taxon>Pseudomonadati</taxon>
        <taxon>Spirochaetota</taxon>
        <taxon>Spirochaetia</taxon>
        <taxon>Leptospirales</taxon>
        <taxon>Leptospiraceae</taxon>
        <taxon>Leptospira</taxon>
    </lineage>
</organism>
<dbReference type="SUPFAM" id="SSF51905">
    <property type="entry name" value="FAD/NAD(P)-binding domain"/>
    <property type="match status" value="1"/>
</dbReference>
<keyword evidence="2" id="KW-0489">Methyltransferase</keyword>
<reference evidence="11" key="1">
    <citation type="journal article" date="2019" name="PLoS Negl. Trop. Dis.">
        <title>Revisiting the worldwide diversity of Leptospira species in the environment.</title>
        <authorList>
            <person name="Vincent A.T."/>
            <person name="Schiettekatte O."/>
            <person name="Bourhy P."/>
            <person name="Veyrier F.J."/>
            <person name="Picardeau M."/>
        </authorList>
    </citation>
    <scope>NUCLEOTIDE SEQUENCE [LARGE SCALE GENOMIC DNA]</scope>
    <source>
        <strain evidence="11">201702451</strain>
    </source>
</reference>
<dbReference type="EMBL" id="RQGH01000014">
    <property type="protein sequence ID" value="TGL69799.1"/>
    <property type="molecule type" value="Genomic_DNA"/>
</dbReference>
<dbReference type="InterPro" id="IPR006076">
    <property type="entry name" value="FAD-dep_OxRdtase"/>
</dbReference>
<evidence type="ECO:0000256" key="3">
    <source>
        <dbReference type="ARBA" id="ARBA00022630"/>
    </source>
</evidence>
<evidence type="ECO:0000256" key="2">
    <source>
        <dbReference type="ARBA" id="ARBA00022603"/>
    </source>
</evidence>
<dbReference type="GO" id="GO:0032259">
    <property type="term" value="P:methylation"/>
    <property type="evidence" value="ECO:0007669"/>
    <property type="project" value="UniProtKB-KW"/>
</dbReference>
<dbReference type="GO" id="GO:0005737">
    <property type="term" value="C:cytoplasm"/>
    <property type="evidence" value="ECO:0007669"/>
    <property type="project" value="TreeGrafter"/>
</dbReference>
<keyword evidence="7" id="KW-0274">FAD</keyword>
<keyword evidence="6" id="KW-0819">tRNA processing</keyword>
<dbReference type="RefSeq" id="WP_135641546.1">
    <property type="nucleotide sequence ID" value="NZ_RQGH01000014.1"/>
</dbReference>
<keyword evidence="5" id="KW-0949">S-adenosyl-L-methionine</keyword>
<dbReference type="Proteomes" id="UP000297567">
    <property type="component" value="Unassembled WGS sequence"/>
</dbReference>
<dbReference type="Gene3D" id="3.50.50.60">
    <property type="entry name" value="FAD/NAD(P)-binding domain"/>
    <property type="match status" value="1"/>
</dbReference>
<dbReference type="InterPro" id="IPR017610">
    <property type="entry name" value="tRNA_S-uridine_synth_MnmC_C"/>
</dbReference>
<dbReference type="GO" id="GO:0016645">
    <property type="term" value="F:oxidoreductase activity, acting on the CH-NH group of donors"/>
    <property type="evidence" value="ECO:0007669"/>
    <property type="project" value="InterPro"/>
</dbReference>
<accession>A0A4Z1A0R3</accession>
<keyword evidence="3" id="KW-0285">Flavoprotein</keyword>
<keyword evidence="9" id="KW-0511">Multifunctional enzyme</keyword>
<dbReference type="GO" id="GO:0008168">
    <property type="term" value="F:methyltransferase activity"/>
    <property type="evidence" value="ECO:0007669"/>
    <property type="project" value="UniProtKB-KW"/>
</dbReference>
<dbReference type="GO" id="GO:0008033">
    <property type="term" value="P:tRNA processing"/>
    <property type="evidence" value="ECO:0007669"/>
    <property type="project" value="UniProtKB-KW"/>
</dbReference>
<sequence>METTFNKRKIEGKTAVVVGGGISGASVCYALSQRKIKTILLESESSPATQASGNPIGVVYPFLTKHKTKESEFSYLAYRYFLELWEALDLGIHVPHKDGIHFLLETSSAYDRYSNAIKSHQIPADTVLIKKEKHSNFDSLYFQKGKAISPIALTKELLRLANPELKFNSPLLRWQPSETNGKNPDDGTLICQTETESISANYLFLTQGYQFTNDPKLRWIPMKQVRGQIANIPGSICKNETSILYGDYITAELNGERVLGASFDEFHLEKEPRTKETIMMWEGLQKHLANVISEDQAIDLKNFGTRVSYRTQSQDRHPVVGKLPNVSELDTTVKYQNLFRKNGKPFQIPYFESVGILNGLGSRGLTHALLAGEILVNQITNQTLDNSQLTMEIPEHIIQSLKPDRFLLRMWKRDQLT</sequence>
<evidence type="ECO:0000313" key="12">
    <source>
        <dbReference type="Proteomes" id="UP000297567"/>
    </source>
</evidence>
<gene>
    <name evidence="11" type="ORF">EHQ62_07310</name>
</gene>
<evidence type="ECO:0000259" key="10">
    <source>
        <dbReference type="Pfam" id="PF01266"/>
    </source>
</evidence>
<dbReference type="InterPro" id="IPR036188">
    <property type="entry name" value="FAD/NAD-bd_sf"/>
</dbReference>
<comment type="caution">
    <text evidence="11">The sequence shown here is derived from an EMBL/GenBank/DDBJ whole genome shotgun (WGS) entry which is preliminary data.</text>
</comment>
<dbReference type="Gene3D" id="3.30.9.10">
    <property type="entry name" value="D-Amino Acid Oxidase, subunit A, domain 2"/>
    <property type="match status" value="1"/>
</dbReference>
<dbReference type="PANTHER" id="PTHR13847:SF283">
    <property type="entry name" value="TRNA 5-METHYLAMINOMETHYL-2-THIOURIDINE BIOSYNTHESIS BIFUNCTIONAL PROTEIN MNMC"/>
    <property type="match status" value="1"/>
</dbReference>
<evidence type="ECO:0000313" key="11">
    <source>
        <dbReference type="EMBL" id="TGL69799.1"/>
    </source>
</evidence>
<feature type="domain" description="FAD dependent oxidoreductase" evidence="10">
    <location>
        <begin position="15"/>
        <end position="377"/>
    </location>
</feature>
<keyword evidence="8" id="KW-0560">Oxidoreductase</keyword>
<keyword evidence="1" id="KW-0963">Cytoplasm</keyword>
<evidence type="ECO:0000256" key="9">
    <source>
        <dbReference type="ARBA" id="ARBA00023268"/>
    </source>
</evidence>
<dbReference type="NCBIfam" id="TIGR03197">
    <property type="entry name" value="MnmC_Cterm"/>
    <property type="match status" value="1"/>
</dbReference>
<protein>
    <submittedName>
        <fullName evidence="11">FAD-dependent oxidoreductase</fullName>
    </submittedName>
</protein>
<evidence type="ECO:0000256" key="5">
    <source>
        <dbReference type="ARBA" id="ARBA00022691"/>
    </source>
</evidence>
<evidence type="ECO:0000256" key="1">
    <source>
        <dbReference type="ARBA" id="ARBA00022490"/>
    </source>
</evidence>
<dbReference type="PANTHER" id="PTHR13847">
    <property type="entry name" value="SARCOSINE DEHYDROGENASE-RELATED"/>
    <property type="match status" value="1"/>
</dbReference>
<keyword evidence="4" id="KW-0808">Transferase</keyword>
<evidence type="ECO:0000256" key="6">
    <source>
        <dbReference type="ARBA" id="ARBA00022694"/>
    </source>
</evidence>
<evidence type="ECO:0000256" key="8">
    <source>
        <dbReference type="ARBA" id="ARBA00023002"/>
    </source>
</evidence>
<dbReference type="Pfam" id="PF01266">
    <property type="entry name" value="DAO"/>
    <property type="match status" value="1"/>
</dbReference>
<keyword evidence="12" id="KW-1185">Reference proteome</keyword>
<dbReference type="AlphaFoldDB" id="A0A4Z1A0R3"/>
<name>A0A4Z1A0R3_9LEPT</name>